<evidence type="ECO:0000313" key="6">
    <source>
        <dbReference type="Proteomes" id="UP000320461"/>
    </source>
</evidence>
<evidence type="ECO:0000256" key="2">
    <source>
        <dbReference type="ARBA" id="ARBA00022676"/>
    </source>
</evidence>
<dbReference type="GO" id="GO:0016757">
    <property type="term" value="F:glycosyltransferase activity"/>
    <property type="evidence" value="ECO:0007669"/>
    <property type="project" value="UniProtKB-KW"/>
</dbReference>
<protein>
    <recommendedName>
        <fullName evidence="1">D-inositol 3-phosphate glycosyltransferase</fullName>
    </recommendedName>
</protein>
<dbReference type="InterPro" id="IPR050194">
    <property type="entry name" value="Glycosyltransferase_grp1"/>
</dbReference>
<keyword evidence="2" id="KW-0328">Glycosyltransferase</keyword>
<gene>
    <name evidence="5" type="ORF">CGE01nite_07630</name>
</gene>
<dbReference type="RefSeq" id="WP_141369087.1">
    <property type="nucleotide sequence ID" value="NZ_BJLQ01000005.1"/>
</dbReference>
<keyword evidence="6" id="KW-1185">Reference proteome</keyword>
<dbReference type="AlphaFoldDB" id="A0A4Y3KHL8"/>
<keyword evidence="3" id="KW-0808">Transferase</keyword>
<organism evidence="5 6">
    <name type="scientific">Cellulomonas gelida</name>
    <dbReference type="NCBI Taxonomy" id="1712"/>
    <lineage>
        <taxon>Bacteria</taxon>
        <taxon>Bacillati</taxon>
        <taxon>Actinomycetota</taxon>
        <taxon>Actinomycetes</taxon>
        <taxon>Micrococcales</taxon>
        <taxon>Cellulomonadaceae</taxon>
        <taxon>Cellulomonas</taxon>
    </lineage>
</organism>
<dbReference type="SUPFAM" id="SSF53756">
    <property type="entry name" value="UDP-Glycosyltransferase/glycogen phosphorylase"/>
    <property type="match status" value="1"/>
</dbReference>
<evidence type="ECO:0000256" key="3">
    <source>
        <dbReference type="ARBA" id="ARBA00022679"/>
    </source>
</evidence>
<comment type="caution">
    <text evidence="5">The sequence shown here is derived from an EMBL/GenBank/DDBJ whole genome shotgun (WGS) entry which is preliminary data.</text>
</comment>
<evidence type="ECO:0000313" key="5">
    <source>
        <dbReference type="EMBL" id="GEA83512.1"/>
    </source>
</evidence>
<dbReference type="Proteomes" id="UP000320461">
    <property type="component" value="Unassembled WGS sequence"/>
</dbReference>
<feature type="domain" description="Glycosyltransferase subfamily 4-like N-terminal" evidence="4">
    <location>
        <begin position="113"/>
        <end position="237"/>
    </location>
</feature>
<evidence type="ECO:0000256" key="1">
    <source>
        <dbReference type="ARBA" id="ARBA00021292"/>
    </source>
</evidence>
<dbReference type="EMBL" id="BJLQ01000005">
    <property type="protein sequence ID" value="GEA83512.1"/>
    <property type="molecule type" value="Genomic_DNA"/>
</dbReference>
<dbReference type="GO" id="GO:1901137">
    <property type="term" value="P:carbohydrate derivative biosynthetic process"/>
    <property type="evidence" value="ECO:0007669"/>
    <property type="project" value="UniProtKB-ARBA"/>
</dbReference>
<dbReference type="Pfam" id="PF13439">
    <property type="entry name" value="Glyco_transf_4"/>
    <property type="match status" value="1"/>
</dbReference>
<dbReference type="Gene3D" id="3.40.50.2000">
    <property type="entry name" value="Glycogen Phosphorylase B"/>
    <property type="match status" value="2"/>
</dbReference>
<dbReference type="InterPro" id="IPR028098">
    <property type="entry name" value="Glyco_trans_4-like_N"/>
</dbReference>
<accession>A0A4Y3KHL8</accession>
<proteinExistence type="predicted"/>
<dbReference type="OrthoDB" id="9794575at2"/>
<dbReference type="PANTHER" id="PTHR45947">
    <property type="entry name" value="SULFOQUINOVOSYL TRANSFERASE SQD2"/>
    <property type="match status" value="1"/>
</dbReference>
<dbReference type="PANTHER" id="PTHR45947:SF3">
    <property type="entry name" value="SULFOQUINOVOSYL TRANSFERASE SQD2"/>
    <property type="match status" value="1"/>
</dbReference>
<reference evidence="5 6" key="1">
    <citation type="submission" date="2019-06" db="EMBL/GenBank/DDBJ databases">
        <title>Whole genome shotgun sequence of Cellulomonas gelida NBRC 3748.</title>
        <authorList>
            <person name="Hosoyama A."/>
            <person name="Uohara A."/>
            <person name="Ohji S."/>
            <person name="Ichikawa N."/>
        </authorList>
    </citation>
    <scope>NUCLEOTIDE SEQUENCE [LARGE SCALE GENOMIC DNA]</scope>
    <source>
        <strain evidence="5 6">NBRC 3748</strain>
    </source>
</reference>
<sequence>MTSTIDSGARPHIAIVAMFFPPSRASGVYRPLATANLLVEMGWDVTVVTADPTFFDDITGSRDDSLLAAIDPRVRVERVAVPSQHLQRDVRKMSRLRADMPLIATAGARIGQKVFPDKYVTWLPGVVRRLLGVHRRNRIDVVLATGNPWTAFKAAHDFGRLARVPYVMDYRDSWTLDQFNERPAFPDDSREVAAERTLIEAAARVVHVNEPMRAWHADRYPRAAERMLVVENGFDPELLGDVTQEVPPADRPLRFGYLGTITSHLPHAATWQGWNLALGTHPELAGATAHLYGHLGFFPRDAQVLRAMIPGPEAGVFLEGPVAKAEVRAAYESLDVLLMMIPSSRFVTAGKTYECLATGKPVVAIHTPETAATEPMRGYPLWFPVRSVDGPAVADALVEAARAARSATPQVYAAARAHADTYRRENQVRVLDAALREVISGA</sequence>
<name>A0A4Y3KHL8_9CELL</name>
<evidence type="ECO:0000259" key="4">
    <source>
        <dbReference type="Pfam" id="PF13439"/>
    </source>
</evidence>